<dbReference type="Proteomes" id="UP000516046">
    <property type="component" value="Chromosome"/>
</dbReference>
<dbReference type="NCBIfam" id="TIGR00741">
    <property type="entry name" value="yfiA"/>
    <property type="match status" value="1"/>
</dbReference>
<dbReference type="FunFam" id="3.30.505.50:FF:000001">
    <property type="entry name" value="Ribosome hibernation promoting factor"/>
    <property type="match status" value="1"/>
</dbReference>
<organism evidence="5 6">
    <name type="scientific">Caproicibacterium amylolyticum</name>
    <dbReference type="NCBI Taxonomy" id="2766537"/>
    <lineage>
        <taxon>Bacteria</taxon>
        <taxon>Bacillati</taxon>
        <taxon>Bacillota</taxon>
        <taxon>Clostridia</taxon>
        <taxon>Eubacteriales</taxon>
        <taxon>Oscillospiraceae</taxon>
        <taxon>Caproicibacterium</taxon>
    </lineage>
</organism>
<comment type="function">
    <text evidence="3">Required for dimerization of active 70S ribosomes into 100S ribosomes in stationary phase; 100S ribosomes are translationally inactive and sometimes present during exponential growth.</text>
</comment>
<dbReference type="AlphaFoldDB" id="A0A7G9WIX6"/>
<dbReference type="Pfam" id="PF16321">
    <property type="entry name" value="Ribosom_S30AE_C"/>
    <property type="match status" value="1"/>
</dbReference>
<dbReference type="InterPro" id="IPR003489">
    <property type="entry name" value="RHF/RaiA"/>
</dbReference>
<dbReference type="Gene3D" id="3.30.160.100">
    <property type="entry name" value="Ribosome hibernation promotion factor-like"/>
    <property type="match status" value="1"/>
</dbReference>
<name>A0A7G9WIX6_9FIRM</name>
<dbReference type="Pfam" id="PF02482">
    <property type="entry name" value="Ribosomal_S30AE"/>
    <property type="match status" value="1"/>
</dbReference>
<dbReference type="KEGG" id="caml:H6X83_03035"/>
<dbReference type="HAMAP" id="MF_00839">
    <property type="entry name" value="HPF"/>
    <property type="match status" value="1"/>
</dbReference>
<dbReference type="PANTHER" id="PTHR33231:SF1">
    <property type="entry name" value="30S RIBOSOMAL PROTEIN"/>
    <property type="match status" value="1"/>
</dbReference>
<evidence type="ECO:0000256" key="1">
    <source>
        <dbReference type="ARBA" id="ARBA00022490"/>
    </source>
</evidence>
<dbReference type="SUPFAM" id="SSF69754">
    <property type="entry name" value="Ribosome binding protein Y (YfiA homologue)"/>
    <property type="match status" value="1"/>
</dbReference>
<dbReference type="InterPro" id="IPR034694">
    <property type="entry name" value="HPF_long/plastid"/>
</dbReference>
<keyword evidence="2 3" id="KW-0810">Translation regulation</keyword>
<comment type="similarity">
    <text evidence="3">Belongs to the HPF/YfiA ribosome-associated protein family. Long HPF subfamily.</text>
</comment>
<accession>A0A7G9WIX6</accession>
<dbReference type="InterPro" id="IPR036567">
    <property type="entry name" value="RHF-like"/>
</dbReference>
<evidence type="ECO:0000313" key="6">
    <source>
        <dbReference type="Proteomes" id="UP000516046"/>
    </source>
</evidence>
<dbReference type="RefSeq" id="WP_212507704.1">
    <property type="nucleotide sequence ID" value="NZ_CP060696.1"/>
</dbReference>
<comment type="subunit">
    <text evidence="3">Interacts with 100S ribosomes.</text>
</comment>
<comment type="subcellular location">
    <subcellularLocation>
        <location evidence="3">Cytoplasm</location>
    </subcellularLocation>
</comment>
<reference evidence="5 6" key="1">
    <citation type="submission" date="2020-08" db="EMBL/GenBank/DDBJ databases">
        <authorList>
            <person name="Ren C."/>
            <person name="Gu Y."/>
            <person name="Xu Y."/>
        </authorList>
    </citation>
    <scope>NUCLEOTIDE SEQUENCE [LARGE SCALE GENOMIC DNA]</scope>
    <source>
        <strain evidence="5 6">LBM18003</strain>
    </source>
</reference>
<gene>
    <name evidence="5" type="primary">raiA</name>
    <name evidence="3" type="synonym">hpf</name>
    <name evidence="5" type="ORF">H6X83_03035</name>
</gene>
<dbReference type="GO" id="GO:0045900">
    <property type="term" value="P:negative regulation of translational elongation"/>
    <property type="evidence" value="ECO:0007669"/>
    <property type="project" value="TreeGrafter"/>
</dbReference>
<keyword evidence="6" id="KW-1185">Reference proteome</keyword>
<dbReference type="InterPro" id="IPR050574">
    <property type="entry name" value="HPF/YfiA_ribosome-assoc"/>
</dbReference>
<dbReference type="InterPro" id="IPR032528">
    <property type="entry name" value="Ribosom_S30AE_C"/>
</dbReference>
<dbReference type="GO" id="GO:0022627">
    <property type="term" value="C:cytosolic small ribosomal subunit"/>
    <property type="evidence" value="ECO:0007669"/>
    <property type="project" value="TreeGrafter"/>
</dbReference>
<evidence type="ECO:0000256" key="2">
    <source>
        <dbReference type="ARBA" id="ARBA00022845"/>
    </source>
</evidence>
<dbReference type="EMBL" id="CP060696">
    <property type="protein sequence ID" value="QNO18638.1"/>
    <property type="molecule type" value="Genomic_DNA"/>
</dbReference>
<evidence type="ECO:0000256" key="3">
    <source>
        <dbReference type="HAMAP-Rule" id="MF_00839"/>
    </source>
</evidence>
<keyword evidence="1 3" id="KW-0963">Cytoplasm</keyword>
<dbReference type="InterPro" id="IPR038416">
    <property type="entry name" value="Ribosom_S30AE_C_sf"/>
</dbReference>
<protein>
    <recommendedName>
        <fullName evidence="3">Ribosome hibernation promoting factor</fullName>
        <shortName evidence="3">HPF</shortName>
    </recommendedName>
</protein>
<sequence length="179" mass="20880">MKVTITGRKVNLRENFKELAVKKLSRFDRIFDENAAAKVVVTVERNRQTVEITIKSNGMIFRGEATDPEMNNALDQVVSTLGRQIRKNKAKLDKQIHSVALDQYLQEYVNANEEPEEDYKVVRTKHFIVKPMSVEEAILQMNMLEHQFFMFRNVETEEINVVYRRKAGNYGLLEPEDND</sequence>
<dbReference type="PANTHER" id="PTHR33231">
    <property type="entry name" value="30S RIBOSOMAL PROTEIN"/>
    <property type="match status" value="1"/>
</dbReference>
<dbReference type="GO" id="GO:0043024">
    <property type="term" value="F:ribosomal small subunit binding"/>
    <property type="evidence" value="ECO:0007669"/>
    <property type="project" value="TreeGrafter"/>
</dbReference>
<dbReference type="CDD" id="cd00552">
    <property type="entry name" value="RaiA"/>
    <property type="match status" value="1"/>
</dbReference>
<evidence type="ECO:0000313" key="5">
    <source>
        <dbReference type="EMBL" id="QNO18638.1"/>
    </source>
</evidence>
<evidence type="ECO:0000259" key="4">
    <source>
        <dbReference type="Pfam" id="PF16321"/>
    </source>
</evidence>
<proteinExistence type="inferred from homology"/>
<feature type="domain" description="Sigma 54 modulation/S30EA ribosomal protein C-terminal" evidence="4">
    <location>
        <begin position="117"/>
        <end position="172"/>
    </location>
</feature>
<dbReference type="Gene3D" id="3.30.505.50">
    <property type="entry name" value="Sigma 54 modulation/S30EA ribosomal protein, C-terminal domain"/>
    <property type="match status" value="1"/>
</dbReference>